<accession>A0A815LLC9</accession>
<dbReference type="OrthoDB" id="10441156at2759"/>
<keyword evidence="1" id="KW-0812">Transmembrane</keyword>
<organism evidence="3 6">
    <name type="scientific">Adineta steineri</name>
    <dbReference type="NCBI Taxonomy" id="433720"/>
    <lineage>
        <taxon>Eukaryota</taxon>
        <taxon>Metazoa</taxon>
        <taxon>Spiralia</taxon>
        <taxon>Gnathifera</taxon>
        <taxon>Rotifera</taxon>
        <taxon>Eurotatoria</taxon>
        <taxon>Bdelloidea</taxon>
        <taxon>Adinetida</taxon>
        <taxon>Adinetidae</taxon>
        <taxon>Adineta</taxon>
    </lineage>
</organism>
<gene>
    <name evidence="2" type="ORF">JYZ213_LOCUS15923</name>
    <name evidence="4" type="ORF">OKA104_LOCUS26873</name>
    <name evidence="5" type="ORF">OXD698_LOCUS27560</name>
    <name evidence="3" type="ORF">VCS650_LOCUS36970</name>
</gene>
<evidence type="ECO:0000313" key="4">
    <source>
        <dbReference type="EMBL" id="CAF3949566.1"/>
    </source>
</evidence>
<feature type="transmembrane region" description="Helical" evidence="1">
    <location>
        <begin position="416"/>
        <end position="435"/>
    </location>
</feature>
<evidence type="ECO:0000313" key="5">
    <source>
        <dbReference type="EMBL" id="CAF3966326.1"/>
    </source>
</evidence>
<dbReference type="Proteomes" id="UP000663891">
    <property type="component" value="Unassembled WGS sequence"/>
</dbReference>
<keyword evidence="1" id="KW-0472">Membrane</keyword>
<protein>
    <submittedName>
        <fullName evidence="3">Uncharacterized protein</fullName>
    </submittedName>
</protein>
<dbReference type="Proteomes" id="UP000663881">
    <property type="component" value="Unassembled WGS sequence"/>
</dbReference>
<evidence type="ECO:0000313" key="3">
    <source>
        <dbReference type="EMBL" id="CAF1408888.1"/>
    </source>
</evidence>
<sequence>MKPQSRTIIISPVTPIIFNQLYLKYAETLSCPCSTVTIPYSAFVNNTITFHPICSSIFVSQQWIQALYFPNASTYGVPDFRTTASSQFELLASFCSYIQNIMFENQIDLDNNEFISIYLQTEMEVQSQVNATIELFKSRISVRIISFLNYLKITTEANFLVSALNTNLLIITSYLDNDYPVSLLPVMYSANYDTNSPFDYSYVMCANANPFTITGFFSFSTEHNSYYHSIWFPPELNSTLVNGFFAGCTPLEGLLRSTLDCLYDMKCIKLLYDYFPALNQINFNGNHSILHEKEGNISVNEFLSDLFVEKQSIAMNYSKYFNQCASKFCTYTTTDQIDFSYAITLFISLYGGLIIILRLIASFLINFIFKCHPRNRIINLRPLQIHIHSFVKSMKRLNLFKNVDERMENSIKQQKLITRVYLVLLTGSILILLFFNSLSTQTITIIDRYPSLNAYNELQIMYTNTVKCPCSKMTIPYRTFISIFPVLHQVCSSDFITDRWISILNQSITNGISIDWRNRAFSQAQLLSNLCQLANETINDAINRFLSQYFITSSVLTENEFDEQINSTFNQFFQTTTVYFGLLVQTVRLLMQVDQPFMGPMQVDTELSSNLITNNVKNTINNQQLLQAGTRDINSTLVNCICATNPNCKSAVAIYDINHIDSSHFDFNIAYVVPGSYVGCSVTESLLLSTLECFYSSSDCFVILMNYIQEMYLYNVENPLWFDVQPLNYDRMLSRYPPNTSISIIIKEMMIEQWNSSFSYKHFYESCAPSYCTYPRKVHTKTIIGVLITMIAMIGGLIISLRLITPQLIKFITSLLTMIIRRQQQQRQPSNL</sequence>
<comment type="caution">
    <text evidence="3">The sequence shown here is derived from an EMBL/GenBank/DDBJ whole genome shotgun (WGS) entry which is preliminary data.</text>
</comment>
<dbReference type="EMBL" id="CAJOAZ010002864">
    <property type="protein sequence ID" value="CAF3966326.1"/>
    <property type="molecule type" value="Genomic_DNA"/>
</dbReference>
<evidence type="ECO:0000313" key="2">
    <source>
        <dbReference type="EMBL" id="CAF0999681.1"/>
    </source>
</evidence>
<dbReference type="EMBL" id="CAJNON010000955">
    <property type="protein sequence ID" value="CAF1408888.1"/>
    <property type="molecule type" value="Genomic_DNA"/>
</dbReference>
<dbReference type="AlphaFoldDB" id="A0A815LLC9"/>
<name>A0A815LLC9_9BILA</name>
<feature type="transmembrane region" description="Helical" evidence="1">
    <location>
        <begin position="783"/>
        <end position="804"/>
    </location>
</feature>
<dbReference type="EMBL" id="CAJNOG010000140">
    <property type="protein sequence ID" value="CAF0999681.1"/>
    <property type="molecule type" value="Genomic_DNA"/>
</dbReference>
<evidence type="ECO:0000256" key="1">
    <source>
        <dbReference type="SAM" id="Phobius"/>
    </source>
</evidence>
<dbReference type="Proteomes" id="UP000663844">
    <property type="component" value="Unassembled WGS sequence"/>
</dbReference>
<proteinExistence type="predicted"/>
<dbReference type="EMBL" id="CAJOAY010002403">
    <property type="protein sequence ID" value="CAF3949566.1"/>
    <property type="molecule type" value="Genomic_DNA"/>
</dbReference>
<reference evidence="3" key="1">
    <citation type="submission" date="2021-02" db="EMBL/GenBank/DDBJ databases">
        <authorList>
            <person name="Nowell W R."/>
        </authorList>
    </citation>
    <scope>NUCLEOTIDE SEQUENCE</scope>
</reference>
<keyword evidence="1" id="KW-1133">Transmembrane helix</keyword>
<feature type="transmembrane region" description="Helical" evidence="1">
    <location>
        <begin position="339"/>
        <end position="369"/>
    </location>
</feature>
<evidence type="ECO:0000313" key="6">
    <source>
        <dbReference type="Proteomes" id="UP000663891"/>
    </source>
</evidence>
<dbReference type="Proteomes" id="UP000663845">
    <property type="component" value="Unassembled WGS sequence"/>
</dbReference>